<protein>
    <submittedName>
        <fullName evidence="9">Major facilitator superfamily domain general substrate transporter</fullName>
    </submittedName>
</protein>
<feature type="transmembrane region" description="Helical" evidence="7">
    <location>
        <begin position="261"/>
        <end position="282"/>
    </location>
</feature>
<dbReference type="InterPro" id="IPR036259">
    <property type="entry name" value="MFS_trans_sf"/>
</dbReference>
<comment type="subcellular location">
    <subcellularLocation>
        <location evidence="1">Membrane</location>
        <topology evidence="1">Multi-pass membrane protein</topology>
    </subcellularLocation>
</comment>
<feature type="transmembrane region" description="Helical" evidence="7">
    <location>
        <begin position="192"/>
        <end position="209"/>
    </location>
</feature>
<feature type="domain" description="Major facilitator superfamily (MFS) profile" evidence="8">
    <location>
        <begin position="121"/>
        <end position="326"/>
    </location>
</feature>
<evidence type="ECO:0000256" key="3">
    <source>
        <dbReference type="ARBA" id="ARBA00022692"/>
    </source>
</evidence>
<feature type="transmembrane region" description="Helical" evidence="7">
    <location>
        <begin position="294"/>
        <end position="312"/>
    </location>
</feature>
<accession>A0A9W9XS19</accession>
<dbReference type="InterPro" id="IPR050930">
    <property type="entry name" value="MFS_Vesicular_Transporter"/>
</dbReference>
<evidence type="ECO:0000256" key="5">
    <source>
        <dbReference type="ARBA" id="ARBA00023136"/>
    </source>
</evidence>
<organism evidence="9 10">
    <name type="scientific">Penicillium fimorum</name>
    <dbReference type="NCBI Taxonomy" id="1882269"/>
    <lineage>
        <taxon>Eukaryota</taxon>
        <taxon>Fungi</taxon>
        <taxon>Dikarya</taxon>
        <taxon>Ascomycota</taxon>
        <taxon>Pezizomycotina</taxon>
        <taxon>Eurotiomycetes</taxon>
        <taxon>Eurotiomycetidae</taxon>
        <taxon>Eurotiales</taxon>
        <taxon>Aspergillaceae</taxon>
        <taxon>Penicillium</taxon>
    </lineage>
</organism>
<keyword evidence="3 7" id="KW-0812">Transmembrane</keyword>
<reference evidence="9" key="2">
    <citation type="journal article" date="2023" name="IMA Fungus">
        <title>Comparative genomic study of the Penicillium genus elucidates a diverse pangenome and 15 lateral gene transfer events.</title>
        <authorList>
            <person name="Petersen C."/>
            <person name="Sorensen T."/>
            <person name="Nielsen M.R."/>
            <person name="Sondergaard T.E."/>
            <person name="Sorensen J.L."/>
            <person name="Fitzpatrick D.A."/>
            <person name="Frisvad J.C."/>
            <person name="Nielsen K.L."/>
        </authorList>
    </citation>
    <scope>NUCLEOTIDE SEQUENCE</scope>
    <source>
        <strain evidence="9">IBT 29495</strain>
    </source>
</reference>
<evidence type="ECO:0000313" key="10">
    <source>
        <dbReference type="Proteomes" id="UP001149954"/>
    </source>
</evidence>
<dbReference type="OrthoDB" id="5086884at2759"/>
<dbReference type="PANTHER" id="PTHR23506">
    <property type="entry name" value="GH10249P"/>
    <property type="match status" value="1"/>
</dbReference>
<evidence type="ECO:0000256" key="1">
    <source>
        <dbReference type="ARBA" id="ARBA00004141"/>
    </source>
</evidence>
<feature type="transmembrane region" description="Helical" evidence="7">
    <location>
        <begin position="162"/>
        <end position="180"/>
    </location>
</feature>
<keyword evidence="2" id="KW-0813">Transport</keyword>
<evidence type="ECO:0000256" key="6">
    <source>
        <dbReference type="SAM" id="MobiDB-lite"/>
    </source>
</evidence>
<proteinExistence type="predicted"/>
<feature type="transmembrane region" description="Helical" evidence="7">
    <location>
        <begin position="135"/>
        <end position="156"/>
    </location>
</feature>
<evidence type="ECO:0000256" key="7">
    <source>
        <dbReference type="SAM" id="Phobius"/>
    </source>
</evidence>
<evidence type="ECO:0000313" key="9">
    <source>
        <dbReference type="EMBL" id="KAJ5502337.1"/>
    </source>
</evidence>
<sequence length="326" mass="34545">MIAGAPSVPILFIGRVMQGIAASAIWIVGFTTIADTGDEANIGTFALGGYSILGNMADTTPDSDGGPHRTSKLGPIESTPKDSSCQPKPSSQPEADVEETLETSETTSLLPPRQVSQSPSIAVNFWRIMLCDARVLTVLLVIISGTTVGTSFHATLPLHTGFLFSCLIAPGLLLEPLAGWIRDRVGIRPPAVVALILQAVLQGLLGIAGSNRFSWASAQSWGETIYIASIMAIGATRPFMTDIGPTELTGIFGPKGGLSRVFSMMEVAASLGMTIGPVIGGYLKEMVGYDYMSWTWSLLYLILAVLVMSFLGSKHPDKTTLSEESH</sequence>
<keyword evidence="10" id="KW-1185">Reference proteome</keyword>
<dbReference type="Pfam" id="PF07690">
    <property type="entry name" value="MFS_1"/>
    <property type="match status" value="1"/>
</dbReference>
<feature type="region of interest" description="Disordered" evidence="6">
    <location>
        <begin position="58"/>
        <end position="113"/>
    </location>
</feature>
<dbReference type="InterPro" id="IPR020846">
    <property type="entry name" value="MFS_dom"/>
</dbReference>
<dbReference type="Gene3D" id="1.20.1250.20">
    <property type="entry name" value="MFS general substrate transporter like domains"/>
    <property type="match status" value="1"/>
</dbReference>
<evidence type="ECO:0000259" key="8">
    <source>
        <dbReference type="PROSITE" id="PS50850"/>
    </source>
</evidence>
<dbReference type="Proteomes" id="UP001149954">
    <property type="component" value="Unassembled WGS sequence"/>
</dbReference>
<keyword evidence="5 7" id="KW-0472">Membrane</keyword>
<name>A0A9W9XS19_9EURO</name>
<comment type="caution">
    <text evidence="9">The sequence shown here is derived from an EMBL/GenBank/DDBJ whole genome shotgun (WGS) entry which is preliminary data.</text>
</comment>
<feature type="compositionally biased region" description="Polar residues" evidence="6">
    <location>
        <begin position="81"/>
        <end position="93"/>
    </location>
</feature>
<dbReference type="PROSITE" id="PS50850">
    <property type="entry name" value="MFS"/>
    <property type="match status" value="1"/>
</dbReference>
<reference evidence="9" key="1">
    <citation type="submission" date="2022-12" db="EMBL/GenBank/DDBJ databases">
        <authorList>
            <person name="Petersen C."/>
        </authorList>
    </citation>
    <scope>NUCLEOTIDE SEQUENCE</scope>
    <source>
        <strain evidence="9">IBT 29495</strain>
    </source>
</reference>
<evidence type="ECO:0000256" key="2">
    <source>
        <dbReference type="ARBA" id="ARBA00022448"/>
    </source>
</evidence>
<dbReference type="SUPFAM" id="SSF103473">
    <property type="entry name" value="MFS general substrate transporter"/>
    <property type="match status" value="2"/>
</dbReference>
<dbReference type="AlphaFoldDB" id="A0A9W9XS19"/>
<evidence type="ECO:0000256" key="4">
    <source>
        <dbReference type="ARBA" id="ARBA00022989"/>
    </source>
</evidence>
<dbReference type="InterPro" id="IPR011701">
    <property type="entry name" value="MFS"/>
</dbReference>
<dbReference type="EMBL" id="JAPWDS010000003">
    <property type="protein sequence ID" value="KAJ5502337.1"/>
    <property type="molecule type" value="Genomic_DNA"/>
</dbReference>
<dbReference type="GO" id="GO:0016020">
    <property type="term" value="C:membrane"/>
    <property type="evidence" value="ECO:0007669"/>
    <property type="project" value="UniProtKB-SubCell"/>
</dbReference>
<keyword evidence="4 7" id="KW-1133">Transmembrane helix</keyword>
<gene>
    <name evidence="9" type="ORF">N7463_005211</name>
</gene>
<dbReference type="PANTHER" id="PTHR23506:SF35">
    <property type="entry name" value="MAJOR FACILITATOR SUPERFAMILY (MFS) PROFILE DOMAIN-CONTAINING PROTEIN-RELATED"/>
    <property type="match status" value="1"/>
</dbReference>
<dbReference type="GO" id="GO:0022857">
    <property type="term" value="F:transmembrane transporter activity"/>
    <property type="evidence" value="ECO:0007669"/>
    <property type="project" value="InterPro"/>
</dbReference>